<keyword evidence="2" id="KW-1133">Transmembrane helix</keyword>
<name>A0AA41Y537_9BACT</name>
<dbReference type="Proteomes" id="UP001163821">
    <property type="component" value="Unassembled WGS sequence"/>
</dbReference>
<evidence type="ECO:0000313" key="3">
    <source>
        <dbReference type="EMBL" id="MCW0483606.1"/>
    </source>
</evidence>
<feature type="coiled-coil region" evidence="1">
    <location>
        <begin position="161"/>
        <end position="188"/>
    </location>
</feature>
<keyword evidence="4" id="KW-1185">Reference proteome</keyword>
<feature type="transmembrane region" description="Helical" evidence="2">
    <location>
        <begin position="20"/>
        <end position="41"/>
    </location>
</feature>
<dbReference type="EMBL" id="JAPAAF010000019">
    <property type="protein sequence ID" value="MCW0483606.1"/>
    <property type="molecule type" value="Genomic_DNA"/>
</dbReference>
<dbReference type="InterPro" id="IPR050445">
    <property type="entry name" value="Bact_polysacc_biosynth/exp"/>
</dbReference>
<dbReference type="AlphaFoldDB" id="A0AA41Y537"/>
<protein>
    <recommendedName>
        <fullName evidence="5">Polysaccharide chain length determinant N-terminal domain-containing protein</fullName>
    </recommendedName>
</protein>
<comment type="caution">
    <text evidence="3">The sequence shown here is derived from an EMBL/GenBank/DDBJ whole genome shotgun (WGS) entry which is preliminary data.</text>
</comment>
<evidence type="ECO:0000256" key="1">
    <source>
        <dbReference type="SAM" id="Coils"/>
    </source>
</evidence>
<evidence type="ECO:0000313" key="4">
    <source>
        <dbReference type="Proteomes" id="UP001163821"/>
    </source>
</evidence>
<keyword evidence="1" id="KW-0175">Coiled coil</keyword>
<proteinExistence type="predicted"/>
<gene>
    <name evidence="3" type="ORF">N2K84_12750</name>
</gene>
<dbReference type="GO" id="GO:0005886">
    <property type="term" value="C:plasma membrane"/>
    <property type="evidence" value="ECO:0007669"/>
    <property type="project" value="TreeGrafter"/>
</dbReference>
<dbReference type="PANTHER" id="PTHR32309:SF31">
    <property type="entry name" value="CAPSULAR EXOPOLYSACCHARIDE FAMILY"/>
    <property type="match status" value="1"/>
</dbReference>
<keyword evidence="2" id="KW-0472">Membrane</keyword>
<reference evidence="3" key="1">
    <citation type="submission" date="2022-10" db="EMBL/GenBank/DDBJ databases">
        <title>Gaoshiqiia sediminis gen. nov., sp. nov., isolated from coastal sediment.</title>
        <authorList>
            <person name="Yu W.X."/>
            <person name="Mu D.S."/>
            <person name="Du J.Z."/>
            <person name="Liang Y.Q."/>
        </authorList>
    </citation>
    <scope>NUCLEOTIDE SEQUENCE</scope>
    <source>
        <strain evidence="3">A06</strain>
    </source>
</reference>
<sequence length="319" mass="36748">MQNLFNNQSLAAVVWKWKVHLAIIGLLAVLLAALFSSPYFLTPLYRSTARLYPINTRSFSEESRSEQLLEIIHSNDIKRQMISAFDLAVRYQVDPEKPHFQTKVLREYDEHVSCKKTEYETVELTVLDADPQIACHMVDSLIAFYNRKMLAQNRQKYVEQANSYARDLERKRAAIDSLSAQMETLRKTYGLLNYESQTQQLTLGYTEALARGASQRAISDIQQKLDNLAEKGGEFYRYEGEMRALESRRDTISSLLDKTLRLANLTESYTMVAEEPFPADKKAWPVRWLIVLISFMAAEFLAMFTILLLEGARNHQKPA</sequence>
<dbReference type="GO" id="GO:0004713">
    <property type="term" value="F:protein tyrosine kinase activity"/>
    <property type="evidence" value="ECO:0007669"/>
    <property type="project" value="TreeGrafter"/>
</dbReference>
<feature type="transmembrane region" description="Helical" evidence="2">
    <location>
        <begin position="288"/>
        <end position="309"/>
    </location>
</feature>
<evidence type="ECO:0008006" key="5">
    <source>
        <dbReference type="Google" id="ProtNLM"/>
    </source>
</evidence>
<dbReference type="RefSeq" id="WP_282592207.1">
    <property type="nucleotide sequence ID" value="NZ_JAPAAF010000019.1"/>
</dbReference>
<organism evidence="3 4">
    <name type="scientific">Gaoshiqia sediminis</name>
    <dbReference type="NCBI Taxonomy" id="2986998"/>
    <lineage>
        <taxon>Bacteria</taxon>
        <taxon>Pseudomonadati</taxon>
        <taxon>Bacteroidota</taxon>
        <taxon>Bacteroidia</taxon>
        <taxon>Marinilabiliales</taxon>
        <taxon>Prolixibacteraceae</taxon>
        <taxon>Gaoshiqia</taxon>
    </lineage>
</organism>
<evidence type="ECO:0000256" key="2">
    <source>
        <dbReference type="SAM" id="Phobius"/>
    </source>
</evidence>
<keyword evidence="2" id="KW-0812">Transmembrane</keyword>
<dbReference type="PANTHER" id="PTHR32309">
    <property type="entry name" value="TYROSINE-PROTEIN KINASE"/>
    <property type="match status" value="1"/>
</dbReference>
<accession>A0AA41Y537</accession>